<dbReference type="RefSeq" id="WP_170094364.1">
    <property type="nucleotide sequence ID" value="NZ_WOYG01000001.1"/>
</dbReference>
<proteinExistence type="predicted"/>
<protein>
    <submittedName>
        <fullName evidence="2">Uncharacterized protein</fullName>
    </submittedName>
</protein>
<reference evidence="2" key="1">
    <citation type="submission" date="2019-12" db="EMBL/GenBank/DDBJ databases">
        <title>Whole-genome sequence of Halomicrobium mukohataei pws1.</title>
        <authorList>
            <person name="Verma D.K."/>
            <person name="Gopal K."/>
            <person name="Prasad E.S."/>
        </authorList>
    </citation>
    <scope>NUCLEOTIDE SEQUENCE</scope>
    <source>
        <strain evidence="2">Pws1</strain>
    </source>
</reference>
<feature type="coiled-coil region" evidence="1">
    <location>
        <begin position="73"/>
        <end position="100"/>
    </location>
</feature>
<dbReference type="OrthoDB" id="265600at2157"/>
<organism evidence="2 3">
    <name type="scientific">Halomicrobium mukohataei</name>
    <dbReference type="NCBI Taxonomy" id="57705"/>
    <lineage>
        <taxon>Archaea</taxon>
        <taxon>Methanobacteriati</taxon>
        <taxon>Methanobacteriota</taxon>
        <taxon>Stenosarchaea group</taxon>
        <taxon>Halobacteria</taxon>
        <taxon>Halobacteriales</taxon>
        <taxon>Haloarculaceae</taxon>
        <taxon>Halomicrobium</taxon>
    </lineage>
</organism>
<evidence type="ECO:0000256" key="1">
    <source>
        <dbReference type="SAM" id="Coils"/>
    </source>
</evidence>
<accession>A0A847U4T1</accession>
<name>A0A847U4T1_9EURY</name>
<comment type="caution">
    <text evidence="2">The sequence shown here is derived from an EMBL/GenBank/DDBJ whole genome shotgun (WGS) entry which is preliminary data.</text>
</comment>
<dbReference type="Proteomes" id="UP000608662">
    <property type="component" value="Unassembled WGS sequence"/>
</dbReference>
<gene>
    <name evidence="2" type="ORF">GOC74_12235</name>
</gene>
<evidence type="ECO:0000313" key="3">
    <source>
        <dbReference type="Proteomes" id="UP000608662"/>
    </source>
</evidence>
<dbReference type="EMBL" id="WOYG01000001">
    <property type="protein sequence ID" value="NLV10693.1"/>
    <property type="molecule type" value="Genomic_DNA"/>
</dbReference>
<dbReference type="AlphaFoldDB" id="A0A847U4T1"/>
<evidence type="ECO:0000313" key="2">
    <source>
        <dbReference type="EMBL" id="NLV10693.1"/>
    </source>
</evidence>
<keyword evidence="1" id="KW-0175">Coiled coil</keyword>
<sequence length="117" mass="13489">MGYTEEEYERVKALLLEHKGKGNEISSREINEQVELDTVGSFPQTRECVRDVMLRERIPIIGGGNGYYVAQEEQEVKDAIETLESRILNTTERKMLLQRAAQEWADDIETDDDLDIL</sequence>
<dbReference type="GeneID" id="94361461"/>